<dbReference type="Pfam" id="PF07870">
    <property type="entry name" value="DUF1657"/>
    <property type="match status" value="1"/>
</dbReference>
<evidence type="ECO:0000313" key="1">
    <source>
        <dbReference type="EMBL" id="AND40596.1"/>
    </source>
</evidence>
<sequence length="68" mass="7777">MTIASNVKQTLASLKGAEADLSSLALRTQEFESKRTLHETMMSVHEVVTDLKKRIGEMEREEFQYKGF</sequence>
<dbReference type="InterPro" id="IPR012452">
    <property type="entry name" value="DUF1657"/>
</dbReference>
<gene>
    <name evidence="1" type="ORF">A361_16040</name>
</gene>
<dbReference type="eggNOG" id="ENOG5033HHR">
    <property type="taxonomic scope" value="Bacteria"/>
</dbReference>
<dbReference type="EMBL" id="CP015506">
    <property type="protein sequence ID" value="AND40596.1"/>
    <property type="molecule type" value="Genomic_DNA"/>
</dbReference>
<protein>
    <recommendedName>
        <fullName evidence="3">DUF1657 domain-containing protein</fullName>
    </recommendedName>
</protein>
<proteinExistence type="predicted"/>
<accession>A0A160MCF1</accession>
<dbReference type="STRING" id="1196031.A361_16040"/>
<dbReference type="AlphaFoldDB" id="A0A160MCF1"/>
<organism evidence="1 2">
    <name type="scientific">Cytobacillus oceanisediminis 2691</name>
    <dbReference type="NCBI Taxonomy" id="1196031"/>
    <lineage>
        <taxon>Bacteria</taxon>
        <taxon>Bacillati</taxon>
        <taxon>Bacillota</taxon>
        <taxon>Bacilli</taxon>
        <taxon>Bacillales</taxon>
        <taxon>Bacillaceae</taxon>
        <taxon>Cytobacillus</taxon>
    </lineage>
</organism>
<reference evidence="1 2" key="1">
    <citation type="submission" date="2016-04" db="EMBL/GenBank/DDBJ databases">
        <title>Complete genome sequence of Bacillus oceanisediminis strain 2691.</title>
        <authorList>
            <person name="Jeong H."/>
            <person name="Kim H.J."/>
            <person name="Lee D.-W."/>
        </authorList>
    </citation>
    <scope>NUCLEOTIDE SEQUENCE [LARGE SCALE GENOMIC DNA]</scope>
    <source>
        <strain evidence="1 2">2691</strain>
    </source>
</reference>
<evidence type="ECO:0008006" key="3">
    <source>
        <dbReference type="Google" id="ProtNLM"/>
    </source>
</evidence>
<dbReference type="RefSeq" id="WP_019382210.1">
    <property type="nucleotide sequence ID" value="NZ_CP015506.1"/>
</dbReference>
<evidence type="ECO:0000313" key="2">
    <source>
        <dbReference type="Proteomes" id="UP000077856"/>
    </source>
</evidence>
<dbReference type="KEGG" id="bon:A361_16040"/>
<dbReference type="Proteomes" id="UP000077856">
    <property type="component" value="Chromosome"/>
</dbReference>
<name>A0A160MCF1_9BACI</name>